<organism evidence="1 2">
    <name type="scientific">Peronospora belbahrii</name>
    <dbReference type="NCBI Taxonomy" id="622444"/>
    <lineage>
        <taxon>Eukaryota</taxon>
        <taxon>Sar</taxon>
        <taxon>Stramenopiles</taxon>
        <taxon>Oomycota</taxon>
        <taxon>Peronosporomycetes</taxon>
        <taxon>Peronosporales</taxon>
        <taxon>Peronosporaceae</taxon>
        <taxon>Peronospora</taxon>
    </lineage>
</organism>
<reference evidence="1 2" key="1">
    <citation type="submission" date="2021-11" db="EMBL/GenBank/DDBJ databases">
        <authorList>
            <person name="Islam A."/>
            <person name="Islam S."/>
            <person name="Flora M.S."/>
            <person name="Rahman M."/>
            <person name="Ziaur R.M."/>
            <person name="Epstein J.H."/>
            <person name="Hassan M."/>
            <person name="Klassen M."/>
            <person name="Woodard K."/>
            <person name="Webb A."/>
            <person name="Webby R.J."/>
            <person name="El Zowalaty M.E."/>
        </authorList>
    </citation>
    <scope>NUCLEOTIDE SEQUENCE [LARGE SCALE GENOMIC DNA]</scope>
    <source>
        <strain evidence="1">Pbs1</strain>
    </source>
</reference>
<dbReference type="EMBL" id="CAKLCB010000162">
    <property type="protein sequence ID" value="CAH0516270.1"/>
    <property type="molecule type" value="Genomic_DNA"/>
</dbReference>
<keyword evidence="2" id="KW-1185">Reference proteome</keyword>
<name>A0ABN8CT09_9STRA</name>
<sequence length="158" mass="18450">MTYFVLLAKAFAGVNSGYNSGHATCIHWMHTYARLSLSCYWTNFDMKRRPTALNCFRPQIKADVPCISPTFTFLLLGYLSGVPLAEDRYDERFGLDPDYLEYKHSTSPLIMLPPFIYRSFPNPIKRWCLFELKRYSRKLQELRSTEHKASRATYQAIS</sequence>
<gene>
    <name evidence="1" type="ORF">PBS001_LOCUS2948</name>
</gene>
<protein>
    <submittedName>
        <fullName evidence="1">Uncharacterized protein</fullName>
    </submittedName>
</protein>
<proteinExistence type="predicted"/>
<dbReference type="Proteomes" id="UP001158986">
    <property type="component" value="Unassembled WGS sequence"/>
</dbReference>
<evidence type="ECO:0000313" key="1">
    <source>
        <dbReference type="EMBL" id="CAH0516270.1"/>
    </source>
</evidence>
<evidence type="ECO:0000313" key="2">
    <source>
        <dbReference type="Proteomes" id="UP001158986"/>
    </source>
</evidence>
<comment type="caution">
    <text evidence="1">The sequence shown here is derived from an EMBL/GenBank/DDBJ whole genome shotgun (WGS) entry which is preliminary data.</text>
</comment>
<accession>A0ABN8CT09</accession>